<dbReference type="AlphaFoldDB" id="A0A8T0IY91"/>
<dbReference type="InterPro" id="IPR027417">
    <property type="entry name" value="P-loop_NTPase"/>
</dbReference>
<dbReference type="Gene3D" id="3.40.50.300">
    <property type="entry name" value="P-loop containing nucleotide triphosphate hydrolases"/>
    <property type="match status" value="1"/>
</dbReference>
<dbReference type="EMBL" id="CM026422">
    <property type="protein sequence ID" value="KAG0588720.1"/>
    <property type="molecule type" value="Genomic_DNA"/>
</dbReference>
<sequence>MLKIAHEQRRPLNPEPPRLRYQNRTQRYEFVSIAVEGPEREIEVDGLRQFCVVWVALESGIMADMIGRAVWRASRTPLGFVVAPSLSSHWNQTRRVGRSVTMCGKFSTRGLRSLERISARQVQVLASESSSHAVVADDEGVDGVEGGVSPLSELCAGKVPEYLLRRAEELGFVEPTHVQREALPILLSGRDCILHAQVNHLPLN</sequence>
<protein>
    <recommendedName>
        <fullName evidence="3">DEAD-box RNA helicase Q domain-containing protein</fullName>
    </recommendedName>
</protein>
<accession>A0A8T0IY91</accession>
<gene>
    <name evidence="1" type="ORF">KC19_2G264100</name>
</gene>
<reference evidence="1" key="1">
    <citation type="submission" date="2020-06" db="EMBL/GenBank/DDBJ databases">
        <title>WGS assembly of Ceratodon purpureus strain R40.</title>
        <authorList>
            <person name="Carey S.B."/>
            <person name="Jenkins J."/>
            <person name="Shu S."/>
            <person name="Lovell J.T."/>
            <person name="Sreedasyam A."/>
            <person name="Maumus F."/>
            <person name="Tiley G.P."/>
            <person name="Fernandez-Pozo N."/>
            <person name="Barry K."/>
            <person name="Chen C."/>
            <person name="Wang M."/>
            <person name="Lipzen A."/>
            <person name="Daum C."/>
            <person name="Saski C.A."/>
            <person name="Payton A.C."/>
            <person name="Mcbreen J.C."/>
            <person name="Conrad R.E."/>
            <person name="Kollar L.M."/>
            <person name="Olsson S."/>
            <person name="Huttunen S."/>
            <person name="Landis J.B."/>
            <person name="Wickett N.J."/>
            <person name="Johnson M.G."/>
            <person name="Rensing S.A."/>
            <person name="Grimwood J."/>
            <person name="Schmutz J."/>
            <person name="Mcdaniel S.F."/>
        </authorList>
    </citation>
    <scope>NUCLEOTIDE SEQUENCE</scope>
    <source>
        <strain evidence="1">R40</strain>
    </source>
</reference>
<comment type="caution">
    <text evidence="1">The sequence shown here is derived from an EMBL/GenBank/DDBJ whole genome shotgun (WGS) entry which is preliminary data.</text>
</comment>
<evidence type="ECO:0000313" key="2">
    <source>
        <dbReference type="Proteomes" id="UP000822688"/>
    </source>
</evidence>
<name>A0A8T0IY91_CERPU</name>
<dbReference type="SUPFAM" id="SSF52540">
    <property type="entry name" value="P-loop containing nucleoside triphosphate hydrolases"/>
    <property type="match status" value="1"/>
</dbReference>
<evidence type="ECO:0000313" key="1">
    <source>
        <dbReference type="EMBL" id="KAG0588720.1"/>
    </source>
</evidence>
<proteinExistence type="predicted"/>
<evidence type="ECO:0008006" key="3">
    <source>
        <dbReference type="Google" id="ProtNLM"/>
    </source>
</evidence>
<keyword evidence="2" id="KW-1185">Reference proteome</keyword>
<organism evidence="1 2">
    <name type="scientific">Ceratodon purpureus</name>
    <name type="common">Fire moss</name>
    <name type="synonym">Dicranum purpureum</name>
    <dbReference type="NCBI Taxonomy" id="3225"/>
    <lineage>
        <taxon>Eukaryota</taxon>
        <taxon>Viridiplantae</taxon>
        <taxon>Streptophyta</taxon>
        <taxon>Embryophyta</taxon>
        <taxon>Bryophyta</taxon>
        <taxon>Bryophytina</taxon>
        <taxon>Bryopsida</taxon>
        <taxon>Dicranidae</taxon>
        <taxon>Pseudoditrichales</taxon>
        <taxon>Ditrichaceae</taxon>
        <taxon>Ceratodon</taxon>
    </lineage>
</organism>
<dbReference type="Proteomes" id="UP000822688">
    <property type="component" value="Chromosome 2"/>
</dbReference>